<dbReference type="InterPro" id="IPR009097">
    <property type="entry name" value="Cyclic_Pdiesterase"/>
</dbReference>
<reference evidence="3 4" key="1">
    <citation type="journal article" date="2015" name="Nature">
        <title>rRNA introns, odd ribosomes, and small enigmatic genomes across a large radiation of phyla.</title>
        <authorList>
            <person name="Brown C.T."/>
            <person name="Hug L.A."/>
            <person name="Thomas B.C."/>
            <person name="Sharon I."/>
            <person name="Castelle C.J."/>
            <person name="Singh A."/>
            <person name="Wilkins M.J."/>
            <person name="Williams K.H."/>
            <person name="Banfield J.F."/>
        </authorList>
    </citation>
    <scope>NUCLEOTIDE SEQUENCE [LARGE SCALE GENOMIC DNA]</scope>
</reference>
<dbReference type="NCBIfam" id="TIGR02258">
    <property type="entry name" value="2_5_ligase"/>
    <property type="match status" value="1"/>
</dbReference>
<dbReference type="PANTHER" id="PTHR35561:SF1">
    <property type="entry name" value="RNA 2',3'-CYCLIC PHOSPHODIESTERASE"/>
    <property type="match status" value="1"/>
</dbReference>
<dbReference type="HAMAP" id="MF_01940">
    <property type="entry name" value="RNA_CPDase"/>
    <property type="match status" value="1"/>
</dbReference>
<accession>A0A0G0TUG1</accession>
<comment type="function">
    <text evidence="2">Hydrolyzes RNA 2',3'-cyclic phosphodiester to an RNA 2'-phosphomonoester.</text>
</comment>
<evidence type="ECO:0000313" key="4">
    <source>
        <dbReference type="Proteomes" id="UP000034881"/>
    </source>
</evidence>
<proteinExistence type="inferred from homology"/>
<gene>
    <name evidence="3" type="ORF">UT77_C0009G0005</name>
</gene>
<name>A0A0G0TUG1_9BACT</name>
<dbReference type="PANTHER" id="PTHR35561">
    <property type="entry name" value="RNA 2',3'-CYCLIC PHOSPHODIESTERASE"/>
    <property type="match status" value="1"/>
</dbReference>
<dbReference type="EMBL" id="LBYB01000009">
    <property type="protein sequence ID" value="KKR41547.1"/>
    <property type="molecule type" value="Genomic_DNA"/>
</dbReference>
<sequence>MRFFIALEIPNENKAAFQAIQDRLHTLIPQARLTNLGKIHLTLAFVGEQPEELKKELIEVISSSVQDIPPFEVTPAYIDGFPSIHEPQVLWVGTKGDIDKILIIARRITEGLEDLNLPIDERRFIPHITIAKFNNHFQLNRELEDDLDKIMGATFDPIKISSIKLFESAPQNGLHKHRVLAEIKLASEYPENIYLS</sequence>
<feature type="active site" description="Proton donor" evidence="2">
    <location>
        <position position="40"/>
    </location>
</feature>
<comment type="catalytic activity">
    <reaction evidence="2">
        <text>a 3'-end 2',3'-cyclophospho-ribonucleotide-RNA + H2O = a 3'-end 2'-phospho-ribonucleotide-RNA + H(+)</text>
        <dbReference type="Rhea" id="RHEA:11828"/>
        <dbReference type="Rhea" id="RHEA-COMP:10464"/>
        <dbReference type="Rhea" id="RHEA-COMP:17353"/>
        <dbReference type="ChEBI" id="CHEBI:15377"/>
        <dbReference type="ChEBI" id="CHEBI:15378"/>
        <dbReference type="ChEBI" id="CHEBI:83064"/>
        <dbReference type="ChEBI" id="CHEBI:173113"/>
        <dbReference type="EC" id="3.1.4.58"/>
    </reaction>
</comment>
<comment type="similarity">
    <text evidence="2">Belongs to the 2H phosphoesterase superfamily. ThpR family.</text>
</comment>
<dbReference type="SUPFAM" id="SSF55144">
    <property type="entry name" value="LigT-like"/>
    <property type="match status" value="1"/>
</dbReference>
<dbReference type="GO" id="GO:0008664">
    <property type="term" value="F:RNA 2',3'-cyclic 3'-phosphodiesterase activity"/>
    <property type="evidence" value="ECO:0007669"/>
    <property type="project" value="UniProtKB-EC"/>
</dbReference>
<dbReference type="Gene3D" id="3.90.1140.10">
    <property type="entry name" value="Cyclic phosphodiesterase"/>
    <property type="match status" value="1"/>
</dbReference>
<dbReference type="GO" id="GO:0016874">
    <property type="term" value="F:ligase activity"/>
    <property type="evidence" value="ECO:0007669"/>
    <property type="project" value="UniProtKB-KW"/>
</dbReference>
<dbReference type="GO" id="GO:0004113">
    <property type="term" value="F:2',3'-cyclic-nucleotide 3'-phosphodiesterase activity"/>
    <property type="evidence" value="ECO:0007669"/>
    <property type="project" value="InterPro"/>
</dbReference>
<dbReference type="EC" id="3.1.4.58" evidence="2"/>
<feature type="short sequence motif" description="HXTX 2" evidence="2">
    <location>
        <begin position="127"/>
        <end position="130"/>
    </location>
</feature>
<keyword evidence="1 2" id="KW-0378">Hydrolase</keyword>
<evidence type="ECO:0000256" key="2">
    <source>
        <dbReference type="HAMAP-Rule" id="MF_01940"/>
    </source>
</evidence>
<dbReference type="Pfam" id="PF13563">
    <property type="entry name" value="2_5_RNA_ligase2"/>
    <property type="match status" value="1"/>
</dbReference>
<keyword evidence="3" id="KW-0436">Ligase</keyword>
<dbReference type="AlphaFoldDB" id="A0A0G0TUG1"/>
<organism evidence="3 4">
    <name type="scientific">Candidatus Daviesbacteria bacterium GW2011_GWC2_40_12</name>
    <dbReference type="NCBI Taxonomy" id="1618431"/>
    <lineage>
        <taxon>Bacteria</taxon>
        <taxon>Candidatus Daviesiibacteriota</taxon>
    </lineage>
</organism>
<dbReference type="InterPro" id="IPR004175">
    <property type="entry name" value="RNA_CPDase"/>
</dbReference>
<feature type="short sequence motif" description="HXTX 1" evidence="2">
    <location>
        <begin position="40"/>
        <end position="43"/>
    </location>
</feature>
<dbReference type="Proteomes" id="UP000034881">
    <property type="component" value="Unassembled WGS sequence"/>
</dbReference>
<feature type="active site" description="Proton acceptor" evidence="2">
    <location>
        <position position="127"/>
    </location>
</feature>
<evidence type="ECO:0000256" key="1">
    <source>
        <dbReference type="ARBA" id="ARBA00022801"/>
    </source>
</evidence>
<protein>
    <recommendedName>
        <fullName evidence="2">RNA 2',3'-cyclic phosphodiesterase</fullName>
        <shortName evidence="2">RNA 2',3'-CPDase</shortName>
        <ecNumber evidence="2">3.1.4.58</ecNumber>
    </recommendedName>
</protein>
<comment type="caution">
    <text evidence="3">The sequence shown here is derived from an EMBL/GenBank/DDBJ whole genome shotgun (WGS) entry which is preliminary data.</text>
</comment>
<evidence type="ECO:0000313" key="3">
    <source>
        <dbReference type="EMBL" id="KKR41547.1"/>
    </source>
</evidence>